<keyword evidence="5" id="KW-0539">Nucleus</keyword>
<keyword evidence="4" id="KW-0862">Zinc</keyword>
<evidence type="ECO:0000256" key="3">
    <source>
        <dbReference type="ARBA" id="ARBA00022771"/>
    </source>
</evidence>
<feature type="domain" description="C2H2-type" evidence="7">
    <location>
        <begin position="119"/>
        <end position="146"/>
    </location>
</feature>
<gene>
    <name evidence="8" type="ORF">L798_06326</name>
</gene>
<reference evidence="8 9" key="1">
    <citation type="journal article" date="2014" name="Nat. Commun.">
        <title>Molecular traces of alternative social organization in a termite genome.</title>
        <authorList>
            <person name="Terrapon N."/>
            <person name="Li C."/>
            <person name="Robertson H.M."/>
            <person name="Ji L."/>
            <person name="Meng X."/>
            <person name="Booth W."/>
            <person name="Chen Z."/>
            <person name="Childers C.P."/>
            <person name="Glastad K.M."/>
            <person name="Gokhale K."/>
            <person name="Gowin J."/>
            <person name="Gronenberg W."/>
            <person name="Hermansen R.A."/>
            <person name="Hu H."/>
            <person name="Hunt B.G."/>
            <person name="Huylmans A.K."/>
            <person name="Khalil S.M."/>
            <person name="Mitchell R.D."/>
            <person name="Munoz-Torres M.C."/>
            <person name="Mustard J.A."/>
            <person name="Pan H."/>
            <person name="Reese J.T."/>
            <person name="Scharf M.E."/>
            <person name="Sun F."/>
            <person name="Vogel H."/>
            <person name="Xiao J."/>
            <person name="Yang W."/>
            <person name="Yang Z."/>
            <person name="Yang Z."/>
            <person name="Zhou J."/>
            <person name="Zhu J."/>
            <person name="Brent C.S."/>
            <person name="Elsik C.G."/>
            <person name="Goodisman M.A."/>
            <person name="Liberles D.A."/>
            <person name="Roe R.M."/>
            <person name="Vargo E.L."/>
            <person name="Vilcinskas A."/>
            <person name="Wang J."/>
            <person name="Bornberg-Bauer E."/>
            <person name="Korb J."/>
            <person name="Zhang G."/>
            <person name="Liebig J."/>
        </authorList>
    </citation>
    <scope>NUCLEOTIDE SEQUENCE [LARGE SCALE GENOMIC DNA]</scope>
    <source>
        <tissue evidence="8">Whole organism</tissue>
    </source>
</reference>
<dbReference type="InterPro" id="IPR013087">
    <property type="entry name" value="Znf_C2H2_type"/>
</dbReference>
<keyword evidence="3 6" id="KW-0863">Zinc-finger</keyword>
<dbReference type="InterPro" id="IPR036236">
    <property type="entry name" value="Znf_C2H2_sf"/>
</dbReference>
<dbReference type="Proteomes" id="UP000027135">
    <property type="component" value="Unassembled WGS sequence"/>
</dbReference>
<name>A0A067RFW2_ZOONE</name>
<feature type="domain" description="C2H2-type" evidence="7">
    <location>
        <begin position="63"/>
        <end position="90"/>
    </location>
</feature>
<dbReference type="AlphaFoldDB" id="A0A067RFW2"/>
<evidence type="ECO:0000256" key="1">
    <source>
        <dbReference type="ARBA" id="ARBA00022723"/>
    </source>
</evidence>
<dbReference type="InParanoid" id="A0A067RFW2"/>
<dbReference type="Gene3D" id="3.30.160.60">
    <property type="entry name" value="Classic Zinc Finger"/>
    <property type="match status" value="3"/>
</dbReference>
<dbReference type="eggNOG" id="KOG1721">
    <property type="taxonomic scope" value="Eukaryota"/>
</dbReference>
<accession>A0A067RFW2</accession>
<keyword evidence="2" id="KW-0677">Repeat</keyword>
<dbReference type="PANTHER" id="PTHR24377">
    <property type="entry name" value="IP01015P-RELATED"/>
    <property type="match status" value="1"/>
</dbReference>
<evidence type="ECO:0000259" key="7">
    <source>
        <dbReference type="PROSITE" id="PS50157"/>
    </source>
</evidence>
<evidence type="ECO:0000256" key="5">
    <source>
        <dbReference type="ARBA" id="ARBA00023242"/>
    </source>
</evidence>
<dbReference type="STRING" id="136037.A0A067RFW2"/>
<evidence type="ECO:0000256" key="6">
    <source>
        <dbReference type="PROSITE-ProRule" id="PRU00042"/>
    </source>
</evidence>
<evidence type="ECO:0000256" key="2">
    <source>
        <dbReference type="ARBA" id="ARBA00022737"/>
    </source>
</evidence>
<dbReference type="SUPFAM" id="SSF57667">
    <property type="entry name" value="beta-beta-alpha zinc fingers"/>
    <property type="match status" value="2"/>
</dbReference>
<keyword evidence="1" id="KW-0479">Metal-binding</keyword>
<dbReference type="SMART" id="SM00355">
    <property type="entry name" value="ZnF_C2H2"/>
    <property type="match status" value="3"/>
</dbReference>
<dbReference type="PROSITE" id="PS50157">
    <property type="entry name" value="ZINC_FINGER_C2H2_2"/>
    <property type="match status" value="3"/>
</dbReference>
<organism evidence="8 9">
    <name type="scientific">Zootermopsis nevadensis</name>
    <name type="common">Dampwood termite</name>
    <dbReference type="NCBI Taxonomy" id="136037"/>
    <lineage>
        <taxon>Eukaryota</taxon>
        <taxon>Metazoa</taxon>
        <taxon>Ecdysozoa</taxon>
        <taxon>Arthropoda</taxon>
        <taxon>Hexapoda</taxon>
        <taxon>Insecta</taxon>
        <taxon>Pterygota</taxon>
        <taxon>Neoptera</taxon>
        <taxon>Polyneoptera</taxon>
        <taxon>Dictyoptera</taxon>
        <taxon>Blattodea</taxon>
        <taxon>Blattoidea</taxon>
        <taxon>Termitoidae</taxon>
        <taxon>Termopsidae</taxon>
        <taxon>Zootermopsis</taxon>
    </lineage>
</organism>
<evidence type="ECO:0000313" key="9">
    <source>
        <dbReference type="Proteomes" id="UP000027135"/>
    </source>
</evidence>
<feature type="domain" description="C2H2-type" evidence="7">
    <location>
        <begin position="91"/>
        <end position="118"/>
    </location>
</feature>
<dbReference type="FunFam" id="3.30.160.60:FF:000912">
    <property type="entry name" value="Zinc finger protein 660"/>
    <property type="match status" value="1"/>
</dbReference>
<dbReference type="GO" id="GO:0008270">
    <property type="term" value="F:zinc ion binding"/>
    <property type="evidence" value="ECO:0007669"/>
    <property type="project" value="UniProtKB-KW"/>
</dbReference>
<dbReference type="InterPro" id="IPR050826">
    <property type="entry name" value="Krueppel_C2H2_ZnFinger"/>
</dbReference>
<sequence length="175" mass="20611">MIPDEFYVPSAFSTVKTEPKSPLNEHQLMHGEDHSYSFDNYNKALSQNNVKNYKSIHTGERPYDCDVCNKSCSRKDNLKVHQRLHSGEHRYCCDMCNKPFIQRSHLKTHQCIHSGECPNDCDMCNKSFIKKEDLKLHQCIHSGERPNDRIFWLSIHHELLFFNGFFQVPKHFLVI</sequence>
<proteinExistence type="predicted"/>
<evidence type="ECO:0000313" key="8">
    <source>
        <dbReference type="EMBL" id="KDR19094.1"/>
    </source>
</evidence>
<dbReference type="FunFam" id="3.30.160.60:FF:001049">
    <property type="entry name" value="zinc finger protein 319"/>
    <property type="match status" value="1"/>
</dbReference>
<protein>
    <recommendedName>
        <fullName evidence="7">C2H2-type domain-containing protein</fullName>
    </recommendedName>
</protein>
<evidence type="ECO:0000256" key="4">
    <source>
        <dbReference type="ARBA" id="ARBA00022833"/>
    </source>
</evidence>
<dbReference type="EMBL" id="KK852661">
    <property type="protein sequence ID" value="KDR19094.1"/>
    <property type="molecule type" value="Genomic_DNA"/>
</dbReference>
<dbReference type="Pfam" id="PF00096">
    <property type="entry name" value="zf-C2H2"/>
    <property type="match status" value="3"/>
</dbReference>
<dbReference type="PROSITE" id="PS00028">
    <property type="entry name" value="ZINC_FINGER_C2H2_1"/>
    <property type="match status" value="3"/>
</dbReference>
<keyword evidence="9" id="KW-1185">Reference proteome</keyword>